<comment type="caution">
    <text evidence="2">The sequence shown here is derived from an EMBL/GenBank/DDBJ whole genome shotgun (WGS) entry which is preliminary data.</text>
</comment>
<name>A0A2P7BF75_9HYPH</name>
<dbReference type="EMBL" id="PGGM01000003">
    <property type="protein sequence ID" value="PSH65113.1"/>
    <property type="molecule type" value="Genomic_DNA"/>
</dbReference>
<accession>A0A2P7BF75</accession>
<feature type="domain" description="KTSC" evidence="1">
    <location>
        <begin position="3"/>
        <end position="60"/>
    </location>
</feature>
<reference evidence="3" key="1">
    <citation type="submission" date="2017-11" db="EMBL/GenBank/DDBJ databases">
        <authorList>
            <person name="Kuznetsova I."/>
            <person name="Sazanova A."/>
            <person name="Chirak E."/>
            <person name="Safronova V."/>
            <person name="Willems A."/>
        </authorList>
    </citation>
    <scope>NUCLEOTIDE SEQUENCE [LARGE SCALE GENOMIC DNA]</scope>
    <source>
        <strain evidence="3">CCBAU 03422</strain>
    </source>
</reference>
<evidence type="ECO:0000313" key="3">
    <source>
        <dbReference type="Proteomes" id="UP000241764"/>
    </source>
</evidence>
<evidence type="ECO:0000259" key="1">
    <source>
        <dbReference type="Pfam" id="PF13619"/>
    </source>
</evidence>
<dbReference type="Pfam" id="PF13619">
    <property type="entry name" value="KTSC"/>
    <property type="match status" value="1"/>
</dbReference>
<keyword evidence="3" id="KW-1185">Reference proteome</keyword>
<evidence type="ECO:0000313" key="2">
    <source>
        <dbReference type="EMBL" id="PSH65113.1"/>
    </source>
</evidence>
<dbReference type="AlphaFoldDB" id="A0A2P7BF75"/>
<proteinExistence type="predicted"/>
<protein>
    <submittedName>
        <fullName evidence="2">KTSC domain-containing protein</fullName>
    </submittedName>
</protein>
<dbReference type="InterPro" id="IPR025309">
    <property type="entry name" value="KTSC_dom"/>
</dbReference>
<dbReference type="OrthoDB" id="8450910at2"/>
<gene>
    <name evidence="2" type="ORF">CU103_08780</name>
</gene>
<organism evidence="2 3">
    <name type="scientific">Phyllobacterium sophorae</name>
    <dbReference type="NCBI Taxonomy" id="1520277"/>
    <lineage>
        <taxon>Bacteria</taxon>
        <taxon>Pseudomonadati</taxon>
        <taxon>Pseudomonadota</taxon>
        <taxon>Alphaproteobacteria</taxon>
        <taxon>Hyphomicrobiales</taxon>
        <taxon>Phyllobacteriaceae</taxon>
        <taxon>Phyllobacterium</taxon>
    </lineage>
</organism>
<sequence length="75" mass="8862">MPSNLIQKTVYDEATQTLSIWFMPSGNRYDYQDVPPETYAGLRHAFSKGRYFNTFIRNRFRCRQHGAPWTEGLDL</sequence>
<dbReference type="Proteomes" id="UP000241764">
    <property type="component" value="Unassembled WGS sequence"/>
</dbReference>